<dbReference type="InterPro" id="IPR036396">
    <property type="entry name" value="Cyt_P450_sf"/>
</dbReference>
<dbReference type="SUPFAM" id="SSF48264">
    <property type="entry name" value="Cytochrome P450"/>
    <property type="match status" value="1"/>
</dbReference>
<keyword evidence="4 6" id="KW-0408">Iron</keyword>
<evidence type="ECO:0000256" key="7">
    <source>
        <dbReference type="SAM" id="Phobius"/>
    </source>
</evidence>
<keyword evidence="3 6" id="KW-0560">Oxidoreductase</keyword>
<protein>
    <submittedName>
        <fullName evidence="8">Uncharacterized protein</fullName>
    </submittedName>
</protein>
<dbReference type="PANTHER" id="PTHR47947:SF49">
    <property type="entry name" value="CYTOCHROME P450 FAMILY PROTEIN"/>
    <property type="match status" value="1"/>
</dbReference>
<keyword evidence="7" id="KW-0472">Membrane</keyword>
<evidence type="ECO:0000256" key="4">
    <source>
        <dbReference type="ARBA" id="ARBA00023004"/>
    </source>
</evidence>
<dbReference type="InterPro" id="IPR050651">
    <property type="entry name" value="Plant_Cytochrome_P450_Monoox"/>
</dbReference>
<gene>
    <name evidence="8" type="ORF">PIB30_025191</name>
</gene>
<comment type="similarity">
    <text evidence="6">Belongs to the cytochrome P450 family.</text>
</comment>
<evidence type="ECO:0000256" key="2">
    <source>
        <dbReference type="ARBA" id="ARBA00022723"/>
    </source>
</evidence>
<dbReference type="PRINTS" id="PR00385">
    <property type="entry name" value="P450"/>
</dbReference>
<keyword evidence="7" id="KW-1133">Transmembrane helix</keyword>
<keyword evidence="1 6" id="KW-0349">Heme</keyword>
<feature type="transmembrane region" description="Helical" evidence="7">
    <location>
        <begin position="12"/>
        <end position="29"/>
    </location>
</feature>
<dbReference type="Pfam" id="PF00067">
    <property type="entry name" value="p450"/>
    <property type="match status" value="1"/>
</dbReference>
<evidence type="ECO:0000313" key="8">
    <source>
        <dbReference type="EMBL" id="MED6218269.1"/>
    </source>
</evidence>
<evidence type="ECO:0000256" key="3">
    <source>
        <dbReference type="ARBA" id="ARBA00023002"/>
    </source>
</evidence>
<evidence type="ECO:0000256" key="5">
    <source>
        <dbReference type="ARBA" id="ARBA00023033"/>
    </source>
</evidence>
<dbReference type="EMBL" id="JASCZI010271952">
    <property type="protein sequence ID" value="MED6218269.1"/>
    <property type="molecule type" value="Genomic_DNA"/>
</dbReference>
<dbReference type="Gene3D" id="1.10.630.10">
    <property type="entry name" value="Cytochrome P450"/>
    <property type="match status" value="1"/>
</dbReference>
<organism evidence="8 9">
    <name type="scientific">Stylosanthes scabra</name>
    <dbReference type="NCBI Taxonomy" id="79078"/>
    <lineage>
        <taxon>Eukaryota</taxon>
        <taxon>Viridiplantae</taxon>
        <taxon>Streptophyta</taxon>
        <taxon>Embryophyta</taxon>
        <taxon>Tracheophyta</taxon>
        <taxon>Spermatophyta</taxon>
        <taxon>Magnoliopsida</taxon>
        <taxon>eudicotyledons</taxon>
        <taxon>Gunneridae</taxon>
        <taxon>Pentapetalae</taxon>
        <taxon>rosids</taxon>
        <taxon>fabids</taxon>
        <taxon>Fabales</taxon>
        <taxon>Fabaceae</taxon>
        <taxon>Papilionoideae</taxon>
        <taxon>50 kb inversion clade</taxon>
        <taxon>dalbergioids sensu lato</taxon>
        <taxon>Dalbergieae</taxon>
        <taxon>Pterocarpus clade</taxon>
        <taxon>Stylosanthes</taxon>
    </lineage>
</organism>
<evidence type="ECO:0000256" key="6">
    <source>
        <dbReference type="RuleBase" id="RU000461"/>
    </source>
</evidence>
<keyword evidence="5 6" id="KW-0503">Monooxygenase</keyword>
<keyword evidence="9" id="KW-1185">Reference proteome</keyword>
<dbReference type="PRINTS" id="PR00463">
    <property type="entry name" value="EP450I"/>
</dbReference>
<dbReference type="PROSITE" id="PS00086">
    <property type="entry name" value="CYTOCHROME_P450"/>
    <property type="match status" value="1"/>
</dbReference>
<dbReference type="CDD" id="cd20654">
    <property type="entry name" value="CYP82"/>
    <property type="match status" value="1"/>
</dbReference>
<proteinExistence type="inferred from homology"/>
<accession>A0ABU6Z6W8</accession>
<dbReference type="Proteomes" id="UP001341840">
    <property type="component" value="Unassembled WGS sequence"/>
</dbReference>
<reference evidence="8 9" key="1">
    <citation type="journal article" date="2023" name="Plants (Basel)">
        <title>Bridging the Gap: Combining Genomics and Transcriptomics Approaches to Understand Stylosanthes scabra, an Orphan Legume from the Brazilian Caatinga.</title>
        <authorList>
            <person name="Ferreira-Neto J.R.C."/>
            <person name="da Silva M.D."/>
            <person name="Binneck E."/>
            <person name="de Melo N.F."/>
            <person name="da Silva R.H."/>
            <person name="de Melo A.L.T.M."/>
            <person name="Pandolfi V."/>
            <person name="Bustamante F.O."/>
            <person name="Brasileiro-Vidal A.C."/>
            <person name="Benko-Iseppon A.M."/>
        </authorList>
    </citation>
    <scope>NUCLEOTIDE SEQUENCE [LARGE SCALE GENOMIC DNA]</scope>
    <source>
        <tissue evidence="8">Leaves</tissue>
    </source>
</reference>
<evidence type="ECO:0000313" key="9">
    <source>
        <dbReference type="Proteomes" id="UP001341840"/>
    </source>
</evidence>
<sequence>MLSSILSTLRTTNLTLLFLILLIPLLFLLKTSKAGRRRRGLKEPPLAAGAWPIFGHLWIFRSSQPPQKTLGAMADKYGAIFRIKIGSKRAVVINDWKTAKECFTTNDIAVSSRPRLIAIERLTYNQAMFAFTPYGPYWREVRRICNQELLSNRQIELSSHVRVSEVQAGIKALFKLWSEKKNGGYVAVEMRKWFGELMLRTVVRVVAGKRGFGSEEEAQRCLKALRDLMRQLGLFLVGDAVPWLRWLDFGGHEKAMKETAKETDAIVGEWLEEHRRRRACGEVGSQDFMDAMLSILDGAELGGFDADTVIKSTTLILMAGSIDTTSGTLIWILSCILNNTATIELAQKELDIHVGKERFVKENDLSKLDYIQAIVKETLRLYPTAIFSGPHEFTDDCFVNGYYIPKGTQLITNLCKIHTDPSIWSDPLDFKPERFLTTHKNVDVRGNNFELIPFGSGRRICVGLSFAIPMLHLTLATFLQCFEISKPSDEPIDMSEVFGLTTTKINPLDVLIKPRLSSRLYDLA</sequence>
<keyword evidence="2 6" id="KW-0479">Metal-binding</keyword>
<dbReference type="InterPro" id="IPR002401">
    <property type="entry name" value="Cyt_P450_E_grp-I"/>
</dbReference>
<dbReference type="InterPro" id="IPR017972">
    <property type="entry name" value="Cyt_P450_CS"/>
</dbReference>
<dbReference type="InterPro" id="IPR001128">
    <property type="entry name" value="Cyt_P450"/>
</dbReference>
<dbReference type="PANTHER" id="PTHR47947">
    <property type="entry name" value="CYTOCHROME P450 82C3-RELATED"/>
    <property type="match status" value="1"/>
</dbReference>
<name>A0ABU6Z6W8_9FABA</name>
<comment type="caution">
    <text evidence="8">The sequence shown here is derived from an EMBL/GenBank/DDBJ whole genome shotgun (WGS) entry which is preliminary data.</text>
</comment>
<evidence type="ECO:0000256" key="1">
    <source>
        <dbReference type="ARBA" id="ARBA00022617"/>
    </source>
</evidence>
<keyword evidence="7" id="KW-0812">Transmembrane</keyword>